<proteinExistence type="predicted"/>
<reference evidence="2 3" key="1">
    <citation type="submission" date="2018-10" db="EMBL/GenBank/DDBJ databases">
        <title>A high-quality apple genome assembly.</title>
        <authorList>
            <person name="Hu J."/>
        </authorList>
    </citation>
    <scope>NUCLEOTIDE SEQUENCE [LARGE SCALE GENOMIC DNA]</scope>
    <source>
        <strain evidence="3">cv. HFTH1</strain>
        <tissue evidence="2">Young leaf</tissue>
    </source>
</reference>
<organism evidence="2 3">
    <name type="scientific">Malus domestica</name>
    <name type="common">Apple</name>
    <name type="synonym">Pyrus malus</name>
    <dbReference type="NCBI Taxonomy" id="3750"/>
    <lineage>
        <taxon>Eukaryota</taxon>
        <taxon>Viridiplantae</taxon>
        <taxon>Streptophyta</taxon>
        <taxon>Embryophyta</taxon>
        <taxon>Tracheophyta</taxon>
        <taxon>Spermatophyta</taxon>
        <taxon>Magnoliopsida</taxon>
        <taxon>eudicotyledons</taxon>
        <taxon>Gunneridae</taxon>
        <taxon>Pentapetalae</taxon>
        <taxon>rosids</taxon>
        <taxon>fabids</taxon>
        <taxon>Rosales</taxon>
        <taxon>Rosaceae</taxon>
        <taxon>Amygdaloideae</taxon>
        <taxon>Maleae</taxon>
        <taxon>Malus</taxon>
    </lineage>
</organism>
<name>A0A498KCA4_MALDO</name>
<dbReference type="AlphaFoldDB" id="A0A498KCA4"/>
<accession>A0A498KCA4</accession>
<dbReference type="Proteomes" id="UP000290289">
    <property type="component" value="Chromosome 2"/>
</dbReference>
<comment type="caution">
    <text evidence="2">The sequence shown here is derived from an EMBL/GenBank/DDBJ whole genome shotgun (WGS) entry which is preliminary data.</text>
</comment>
<evidence type="ECO:0000313" key="2">
    <source>
        <dbReference type="EMBL" id="RXI04986.1"/>
    </source>
</evidence>
<evidence type="ECO:0000313" key="3">
    <source>
        <dbReference type="Proteomes" id="UP000290289"/>
    </source>
</evidence>
<gene>
    <name evidence="2" type="ORF">DVH24_006243</name>
</gene>
<evidence type="ECO:0000256" key="1">
    <source>
        <dbReference type="SAM" id="MobiDB-lite"/>
    </source>
</evidence>
<dbReference type="EMBL" id="RDQH01000328">
    <property type="protein sequence ID" value="RXI04986.1"/>
    <property type="molecule type" value="Genomic_DNA"/>
</dbReference>
<protein>
    <submittedName>
        <fullName evidence="2">Uncharacterized protein</fullName>
    </submittedName>
</protein>
<feature type="region of interest" description="Disordered" evidence="1">
    <location>
        <begin position="31"/>
        <end position="56"/>
    </location>
</feature>
<keyword evidence="3" id="KW-1185">Reference proteome</keyword>
<sequence>MCFPHLSTLFNAFKHFEQQNHRLLLHQYTQTTTTTATTSPKSDEGRHNKRVNLPTPLVSSTFSKTHLTEGTK</sequence>